<feature type="transmembrane region" description="Helical" evidence="1">
    <location>
        <begin position="35"/>
        <end position="52"/>
    </location>
</feature>
<dbReference type="RefSeq" id="WP_345233185.1">
    <property type="nucleotide sequence ID" value="NZ_BAABIQ010000041.1"/>
</dbReference>
<evidence type="ECO:0008006" key="5">
    <source>
        <dbReference type="Google" id="ProtNLM"/>
    </source>
</evidence>
<keyword evidence="4" id="KW-1185">Reference proteome</keyword>
<name>A0ABP9BW07_9SPHI</name>
<keyword evidence="2" id="KW-0732">Signal</keyword>
<proteinExistence type="predicted"/>
<feature type="chain" id="PRO_5046337309" description="Signal peptidase" evidence="2">
    <location>
        <begin position="20"/>
        <end position="61"/>
    </location>
</feature>
<sequence length="61" mass="6891">MKKLLMVLMAVIYSNFVLAGHMGDSEEYSTPKAVTYIAIAVILITVIATVLYKRPKRKFNE</sequence>
<dbReference type="Proteomes" id="UP001501411">
    <property type="component" value="Unassembled WGS sequence"/>
</dbReference>
<comment type="caution">
    <text evidence="3">The sequence shown here is derived from an EMBL/GenBank/DDBJ whole genome shotgun (WGS) entry which is preliminary data.</text>
</comment>
<gene>
    <name evidence="3" type="ORF">GCM10023231_32370</name>
</gene>
<feature type="signal peptide" evidence="2">
    <location>
        <begin position="1"/>
        <end position="19"/>
    </location>
</feature>
<reference evidence="4" key="1">
    <citation type="journal article" date="2019" name="Int. J. Syst. Evol. Microbiol.">
        <title>The Global Catalogue of Microorganisms (GCM) 10K type strain sequencing project: providing services to taxonomists for standard genome sequencing and annotation.</title>
        <authorList>
            <consortium name="The Broad Institute Genomics Platform"/>
            <consortium name="The Broad Institute Genome Sequencing Center for Infectious Disease"/>
            <person name="Wu L."/>
            <person name="Ma J."/>
        </authorList>
    </citation>
    <scope>NUCLEOTIDE SEQUENCE [LARGE SCALE GENOMIC DNA]</scope>
    <source>
        <strain evidence="4">JCM 18200</strain>
    </source>
</reference>
<keyword evidence="1" id="KW-0472">Membrane</keyword>
<organism evidence="3 4">
    <name type="scientific">Olivibacter ginsenosidimutans</name>
    <dbReference type="NCBI Taxonomy" id="1176537"/>
    <lineage>
        <taxon>Bacteria</taxon>
        <taxon>Pseudomonadati</taxon>
        <taxon>Bacteroidota</taxon>
        <taxon>Sphingobacteriia</taxon>
        <taxon>Sphingobacteriales</taxon>
        <taxon>Sphingobacteriaceae</taxon>
        <taxon>Olivibacter</taxon>
    </lineage>
</organism>
<accession>A0ABP9BW07</accession>
<keyword evidence="1" id="KW-1133">Transmembrane helix</keyword>
<evidence type="ECO:0000256" key="1">
    <source>
        <dbReference type="SAM" id="Phobius"/>
    </source>
</evidence>
<evidence type="ECO:0000313" key="3">
    <source>
        <dbReference type="EMBL" id="GAA4801127.1"/>
    </source>
</evidence>
<keyword evidence="1" id="KW-0812">Transmembrane</keyword>
<dbReference type="EMBL" id="BAABIQ010000041">
    <property type="protein sequence ID" value="GAA4801127.1"/>
    <property type="molecule type" value="Genomic_DNA"/>
</dbReference>
<evidence type="ECO:0000256" key="2">
    <source>
        <dbReference type="SAM" id="SignalP"/>
    </source>
</evidence>
<evidence type="ECO:0000313" key="4">
    <source>
        <dbReference type="Proteomes" id="UP001501411"/>
    </source>
</evidence>
<protein>
    <recommendedName>
        <fullName evidence="5">Signal peptidase</fullName>
    </recommendedName>
</protein>